<sequence>MPFGLLGSDGTYRSAQATRFEHRGTGAALGRLTSRRHWFLRFAELLVLSGSQDQIRPVLDILLVLVVVVSLALFGMHPSSELDQVTKEWTHINVRQGKTYEKSALGCLFYEYLAVSPASQAGSAAY</sequence>
<evidence type="ECO:0000313" key="1">
    <source>
        <dbReference type="EMBL" id="AEI93665.1"/>
    </source>
</evidence>
<dbReference type="STRING" id="391595.RLO149_c016730"/>
<organism evidence="1 2">
    <name type="scientific">Roseobacter litoralis (strain ATCC 49566 / DSM 6996 / JCM 21268 / NBRC 15278 / OCh 149)</name>
    <dbReference type="NCBI Taxonomy" id="391595"/>
    <lineage>
        <taxon>Bacteria</taxon>
        <taxon>Pseudomonadati</taxon>
        <taxon>Pseudomonadota</taxon>
        <taxon>Alphaproteobacteria</taxon>
        <taxon>Rhodobacterales</taxon>
        <taxon>Roseobacteraceae</taxon>
        <taxon>Roseobacter</taxon>
    </lineage>
</organism>
<name>F7ZHQ5_ROSLO</name>
<reference evidence="1 2" key="1">
    <citation type="journal article" date="2011" name="BMC Genomics">
        <title>Comparative genome analysis and genome-guided physiological analysis of Roseobacter litoralis.</title>
        <authorList>
            <person name="Kalhoefer D."/>
            <person name="Thole S."/>
            <person name="Voget S."/>
            <person name="Lehmann R."/>
            <person name="Liesegang H."/>
            <person name="Wollher A."/>
            <person name="Daniel R."/>
            <person name="Simon M."/>
            <person name="Brinkhoff T."/>
        </authorList>
    </citation>
    <scope>NUCLEOTIDE SEQUENCE [LARGE SCALE GENOMIC DNA]</scope>
    <source>
        <strain evidence="2">ATCC 49566 / DSM 6996 / JCM 21268 / NBRC 15278 / OCh 149</strain>
    </source>
</reference>
<dbReference type="EMBL" id="CP002623">
    <property type="protein sequence ID" value="AEI93665.1"/>
    <property type="molecule type" value="Genomic_DNA"/>
</dbReference>
<dbReference type="Proteomes" id="UP000001353">
    <property type="component" value="Chromosome"/>
</dbReference>
<dbReference type="HOGENOM" id="CLU_1979914_0_0_5"/>
<accession>F7ZHQ5</accession>
<dbReference type="KEGG" id="rli:RLO149_c016730"/>
<gene>
    <name evidence="1" type="ordered locus">RLO149_c016730</name>
</gene>
<dbReference type="AlphaFoldDB" id="F7ZHQ5"/>
<protein>
    <submittedName>
        <fullName evidence="1">Uncharacterized protein</fullName>
    </submittedName>
</protein>
<evidence type="ECO:0000313" key="2">
    <source>
        <dbReference type="Proteomes" id="UP000001353"/>
    </source>
</evidence>
<keyword evidence="2" id="KW-1185">Reference proteome</keyword>
<proteinExistence type="predicted"/>